<evidence type="ECO:0000313" key="5">
    <source>
        <dbReference type="EnsemblFungi" id="PTTG_07491-t43_1-p1"/>
    </source>
</evidence>
<dbReference type="EnsemblFungi" id="PTTG_07491-t43_1">
    <property type="protein sequence ID" value="PTTG_07491-t43_1-p1"/>
    <property type="gene ID" value="PTTG_07491"/>
</dbReference>
<keyword evidence="1" id="KW-0862">Zinc</keyword>
<dbReference type="GO" id="GO:0008270">
    <property type="term" value="F:zinc ion binding"/>
    <property type="evidence" value="ECO:0007669"/>
    <property type="project" value="UniProtKB-KW"/>
</dbReference>
<keyword evidence="1" id="KW-0479">Metal-binding</keyword>
<feature type="region of interest" description="Disordered" evidence="2">
    <location>
        <begin position="414"/>
        <end position="450"/>
    </location>
</feature>
<evidence type="ECO:0000313" key="4">
    <source>
        <dbReference type="EMBL" id="OAV96885.1"/>
    </source>
</evidence>
<accession>A0A180GVR2</accession>
<sequence>MSTSDHEVDDFVPDGGLWMSNLFDSVTGSTAGNRGADDTIRASTSGTRAGLAPPTPGSAINVRNALPHLGQTQTTGATNQPPAGIANDLSQAQQDFLAAKLQLEQAKLVSQTAKLNNNRWTDGKRLAANGANLTQWLKELEEIGNANMLNGNFFFQPILNSTFEKIARMVVLEGVHTSLVTDLQWVKTALEMLSTLKKRFSVVSRAAQFNVWNHFLNFSIDDTEGAGLSSTMRNLYAEWNNLNRIETSMQNDDSKSTPKFDYMVNTFDICKKQHADSTAENALTESSAPSVILAAGGEDDFDFDAFLADVPEENWPDALDLYAATAHRCWQCGASNHYLRECPERVKPNQINKRLRGPGVSPFLLPAHRTQATFVGSLYTQLTLSNPTPQAPSRAPPLSHSRFQAKHLADYYRPRYTNPDNRQQSTPTSSATPSTSTKGGKSAQLLEIGDLPDDLDQLDFKNMA</sequence>
<dbReference type="EMBL" id="ADAS02000016">
    <property type="protein sequence ID" value="OAV96885.1"/>
    <property type="molecule type" value="Genomic_DNA"/>
</dbReference>
<reference evidence="5 6" key="3">
    <citation type="journal article" date="2017" name="G3 (Bethesda)">
        <title>Comparative analysis highlights variable genome content of wheat rusts and divergence of the mating loci.</title>
        <authorList>
            <person name="Cuomo C.A."/>
            <person name="Bakkeren G."/>
            <person name="Khalil H.B."/>
            <person name="Panwar V."/>
            <person name="Joly D."/>
            <person name="Linning R."/>
            <person name="Sakthikumar S."/>
            <person name="Song X."/>
            <person name="Adiconis X."/>
            <person name="Fan L."/>
            <person name="Goldberg J.M."/>
            <person name="Levin J.Z."/>
            <person name="Young S."/>
            <person name="Zeng Q."/>
            <person name="Anikster Y."/>
            <person name="Bruce M."/>
            <person name="Wang M."/>
            <person name="Yin C."/>
            <person name="McCallum B."/>
            <person name="Szabo L.J."/>
            <person name="Hulbert S."/>
            <person name="Chen X."/>
            <person name="Fellers J.P."/>
        </authorList>
    </citation>
    <scope>NUCLEOTIDE SEQUENCE</scope>
    <source>
        <strain evidence="6">Isolate 1-1 / race 1 (BBBD)</strain>
        <strain evidence="5">isolate 1-1 / race 1 (BBBD)</strain>
    </source>
</reference>
<gene>
    <name evidence="4" type="ORF">PTTG_07491</name>
</gene>
<evidence type="ECO:0000259" key="3">
    <source>
        <dbReference type="PROSITE" id="PS50158"/>
    </source>
</evidence>
<feature type="region of interest" description="Disordered" evidence="2">
    <location>
        <begin position="28"/>
        <end position="62"/>
    </location>
</feature>
<proteinExistence type="predicted"/>
<keyword evidence="1" id="KW-0863">Zinc-finger</keyword>
<keyword evidence="6" id="KW-1185">Reference proteome</keyword>
<dbReference type="AlphaFoldDB" id="A0A180GVR2"/>
<organism evidence="4">
    <name type="scientific">Puccinia triticina (isolate 1-1 / race 1 (BBBD))</name>
    <name type="common">Brown leaf rust fungus</name>
    <dbReference type="NCBI Taxonomy" id="630390"/>
    <lineage>
        <taxon>Eukaryota</taxon>
        <taxon>Fungi</taxon>
        <taxon>Dikarya</taxon>
        <taxon>Basidiomycota</taxon>
        <taxon>Pucciniomycotina</taxon>
        <taxon>Pucciniomycetes</taxon>
        <taxon>Pucciniales</taxon>
        <taxon>Pucciniaceae</taxon>
        <taxon>Puccinia</taxon>
    </lineage>
</organism>
<evidence type="ECO:0000256" key="1">
    <source>
        <dbReference type="PROSITE-ProRule" id="PRU00047"/>
    </source>
</evidence>
<feature type="domain" description="CCHC-type" evidence="3">
    <location>
        <begin position="328"/>
        <end position="344"/>
    </location>
</feature>
<dbReference type="InterPro" id="IPR001878">
    <property type="entry name" value="Znf_CCHC"/>
</dbReference>
<reference evidence="5" key="4">
    <citation type="submission" date="2025-05" db="UniProtKB">
        <authorList>
            <consortium name="EnsemblFungi"/>
        </authorList>
    </citation>
    <scope>IDENTIFICATION</scope>
    <source>
        <strain evidence="5">isolate 1-1 / race 1 (BBBD)</strain>
    </source>
</reference>
<reference evidence="4" key="2">
    <citation type="submission" date="2016-05" db="EMBL/GenBank/DDBJ databases">
        <title>Comparative analysis highlights variable genome content of wheat rusts and divergence of the mating loci.</title>
        <authorList>
            <person name="Cuomo C.A."/>
            <person name="Bakkeren G."/>
            <person name="Szabo L."/>
            <person name="Khalil H."/>
            <person name="Joly D."/>
            <person name="Goldberg J."/>
            <person name="Young S."/>
            <person name="Zeng Q."/>
            <person name="Fellers J."/>
        </authorList>
    </citation>
    <scope>NUCLEOTIDE SEQUENCE [LARGE SCALE GENOMIC DNA]</scope>
    <source>
        <strain evidence="4">1-1 BBBD Race 1</strain>
    </source>
</reference>
<feature type="compositionally biased region" description="Low complexity" evidence="2">
    <location>
        <begin position="425"/>
        <end position="443"/>
    </location>
</feature>
<dbReference type="GO" id="GO:0003676">
    <property type="term" value="F:nucleic acid binding"/>
    <property type="evidence" value="ECO:0007669"/>
    <property type="project" value="InterPro"/>
</dbReference>
<dbReference type="VEuPathDB" id="FungiDB:PTTG_07491"/>
<dbReference type="Proteomes" id="UP000005240">
    <property type="component" value="Unassembled WGS sequence"/>
</dbReference>
<reference evidence="4" key="1">
    <citation type="submission" date="2009-11" db="EMBL/GenBank/DDBJ databases">
        <authorList>
            <consortium name="The Broad Institute Genome Sequencing Platform"/>
            <person name="Ward D."/>
            <person name="Feldgarden M."/>
            <person name="Earl A."/>
            <person name="Young S.K."/>
            <person name="Zeng Q."/>
            <person name="Koehrsen M."/>
            <person name="Alvarado L."/>
            <person name="Berlin A."/>
            <person name="Bochicchio J."/>
            <person name="Borenstein D."/>
            <person name="Chapman S.B."/>
            <person name="Chen Z."/>
            <person name="Engels R."/>
            <person name="Freedman E."/>
            <person name="Gellesch M."/>
            <person name="Goldberg J."/>
            <person name="Griggs A."/>
            <person name="Gujja S."/>
            <person name="Heilman E."/>
            <person name="Heiman D."/>
            <person name="Hepburn T."/>
            <person name="Howarth C."/>
            <person name="Jen D."/>
            <person name="Larson L."/>
            <person name="Lewis B."/>
            <person name="Mehta T."/>
            <person name="Park D."/>
            <person name="Pearson M."/>
            <person name="Roberts A."/>
            <person name="Saif S."/>
            <person name="Shea T."/>
            <person name="Shenoy N."/>
            <person name="Sisk P."/>
            <person name="Stolte C."/>
            <person name="Sykes S."/>
            <person name="Thomson T."/>
            <person name="Walk T."/>
            <person name="White J."/>
            <person name="Yandava C."/>
            <person name="Izard J."/>
            <person name="Baranova O.V."/>
            <person name="Blanton J.M."/>
            <person name="Tanner A.C."/>
            <person name="Dewhirst F.E."/>
            <person name="Haas B."/>
            <person name="Nusbaum C."/>
            <person name="Birren B."/>
        </authorList>
    </citation>
    <scope>NUCLEOTIDE SEQUENCE [LARGE SCALE GENOMIC DNA]</scope>
    <source>
        <strain evidence="4">1-1 BBBD Race 1</strain>
    </source>
</reference>
<evidence type="ECO:0000256" key="2">
    <source>
        <dbReference type="SAM" id="MobiDB-lite"/>
    </source>
</evidence>
<evidence type="ECO:0000313" key="6">
    <source>
        <dbReference type="Proteomes" id="UP000005240"/>
    </source>
</evidence>
<protein>
    <submittedName>
        <fullName evidence="5">CCHC-type domain-containing protein</fullName>
    </submittedName>
</protein>
<dbReference type="PROSITE" id="PS50158">
    <property type="entry name" value="ZF_CCHC"/>
    <property type="match status" value="1"/>
</dbReference>
<name>A0A180GVR2_PUCT1</name>